<feature type="compositionally biased region" description="Low complexity" evidence="1">
    <location>
        <begin position="16"/>
        <end position="25"/>
    </location>
</feature>
<proteinExistence type="predicted"/>
<feature type="region of interest" description="Disordered" evidence="1">
    <location>
        <begin position="407"/>
        <end position="438"/>
    </location>
</feature>
<dbReference type="GO" id="GO:0005634">
    <property type="term" value="C:nucleus"/>
    <property type="evidence" value="ECO:0007669"/>
    <property type="project" value="TreeGrafter"/>
</dbReference>
<reference evidence="2 3" key="1">
    <citation type="submission" date="2019-02" db="EMBL/GenBank/DDBJ databases">
        <title>Genome sequencing of the rare red list fungi Phlebia centrifuga.</title>
        <authorList>
            <person name="Buettner E."/>
            <person name="Kellner H."/>
        </authorList>
    </citation>
    <scope>NUCLEOTIDE SEQUENCE [LARGE SCALE GENOMIC DNA]</scope>
    <source>
        <strain evidence="2 3">DSM 108282</strain>
    </source>
</reference>
<dbReference type="AlphaFoldDB" id="A0A4S4KRE2"/>
<gene>
    <name evidence="2" type="ORF">EW026_g1698</name>
</gene>
<dbReference type="Gene3D" id="3.40.50.300">
    <property type="entry name" value="P-loop containing nucleotide triphosphate hydrolases"/>
    <property type="match status" value="1"/>
</dbReference>
<dbReference type="EMBL" id="SGPJ01000037">
    <property type="protein sequence ID" value="THH00897.1"/>
    <property type="molecule type" value="Genomic_DNA"/>
</dbReference>
<dbReference type="Gene3D" id="1.10.8.60">
    <property type="match status" value="1"/>
</dbReference>
<feature type="region of interest" description="Disordered" evidence="1">
    <location>
        <begin position="1"/>
        <end position="45"/>
    </location>
</feature>
<feature type="region of interest" description="Disordered" evidence="1">
    <location>
        <begin position="60"/>
        <end position="93"/>
    </location>
</feature>
<dbReference type="InterPro" id="IPR027417">
    <property type="entry name" value="P-loop_NTPase"/>
</dbReference>
<accession>A0A4S4KRE2</accession>
<keyword evidence="3" id="KW-1185">Reference proteome</keyword>
<evidence type="ECO:0000313" key="2">
    <source>
        <dbReference type="EMBL" id="THH00897.1"/>
    </source>
</evidence>
<dbReference type="GO" id="GO:0006270">
    <property type="term" value="P:DNA replication initiation"/>
    <property type="evidence" value="ECO:0007669"/>
    <property type="project" value="TreeGrafter"/>
</dbReference>
<dbReference type="GO" id="GO:0003688">
    <property type="term" value="F:DNA replication origin binding"/>
    <property type="evidence" value="ECO:0007669"/>
    <property type="project" value="TreeGrafter"/>
</dbReference>
<organism evidence="2 3">
    <name type="scientific">Hermanssonia centrifuga</name>
    <dbReference type="NCBI Taxonomy" id="98765"/>
    <lineage>
        <taxon>Eukaryota</taxon>
        <taxon>Fungi</taxon>
        <taxon>Dikarya</taxon>
        <taxon>Basidiomycota</taxon>
        <taxon>Agaricomycotina</taxon>
        <taxon>Agaricomycetes</taxon>
        <taxon>Polyporales</taxon>
        <taxon>Meruliaceae</taxon>
        <taxon>Hermanssonia</taxon>
    </lineage>
</organism>
<feature type="compositionally biased region" description="Low complexity" evidence="1">
    <location>
        <begin position="409"/>
        <end position="437"/>
    </location>
</feature>
<dbReference type="SUPFAM" id="SSF52540">
    <property type="entry name" value="P-loop containing nucleoside triphosphate hydrolases"/>
    <property type="match status" value="1"/>
</dbReference>
<evidence type="ECO:0008006" key="4">
    <source>
        <dbReference type="Google" id="ProtNLM"/>
    </source>
</evidence>
<dbReference type="InterPro" id="IPR050311">
    <property type="entry name" value="ORC1/CDC6"/>
</dbReference>
<sequence length="585" mass="62340">MQTRSSVLGKRQARPESTSLSISSFESDEPQIKFPITPESTPNSKRAKVALTVLDGDGNKENVPPFVNTIDPPSATRRSLRRTATEIASPSSFRSISRRHASLSGLPSATPSTALSYIAPTPPPTPPLILQPIYARARALLRSTCNGNAPLAGRHAERDIVINFITPFLETAPQAAEHSILYISGSPERPSKCVILLDELDHIASSSQSLTSFFTIAHTHRSHIRLIGIANTHTLSSSSTTLHSAQSLAGVKTLHFAPYTPQQLLEILQARLASLSANEDASTSPSEKADKFLPLPTLNLLTKKVAAQTGDVRAIMEVLRGAIDIAVNTNDAANPLAAPTPSVTPAHVLAALKAYAPAAPTARSAGSSAVPRKTSESEVVTKVKELGLQARLVLMAMVLATDRHSAGLPLSNSHSSSPSPTSTPRSPTKRSPSASSTGDCVDAIQLHTYYKMILSRADDGIFTPVSRSEFIDLLGMLETVGLVSLSSLSVPGTPSKSGKRGLSRCVSFSAASSKATSHEVRFVEGVRTDEVKRGLGLYEKEAGLDVMAEEVWNVWENERVRIQREVRAKPGASPVGEAFDEAVEG</sequence>
<comment type="caution">
    <text evidence="2">The sequence shown here is derived from an EMBL/GenBank/DDBJ whole genome shotgun (WGS) entry which is preliminary data.</text>
</comment>
<evidence type="ECO:0000313" key="3">
    <source>
        <dbReference type="Proteomes" id="UP000309038"/>
    </source>
</evidence>
<dbReference type="PANTHER" id="PTHR10763">
    <property type="entry name" value="CELL DIVISION CONTROL PROTEIN 6-RELATED"/>
    <property type="match status" value="1"/>
</dbReference>
<dbReference type="Proteomes" id="UP000309038">
    <property type="component" value="Unassembled WGS sequence"/>
</dbReference>
<protein>
    <recommendedName>
        <fullName evidence="4">Cell division control protein</fullName>
    </recommendedName>
</protein>
<dbReference type="PANTHER" id="PTHR10763:SF26">
    <property type="entry name" value="CELL DIVISION CONTROL PROTEIN 6 HOMOLOG"/>
    <property type="match status" value="1"/>
</dbReference>
<name>A0A4S4KRE2_9APHY</name>
<dbReference type="GO" id="GO:0033314">
    <property type="term" value="P:mitotic DNA replication checkpoint signaling"/>
    <property type="evidence" value="ECO:0007669"/>
    <property type="project" value="TreeGrafter"/>
</dbReference>
<evidence type="ECO:0000256" key="1">
    <source>
        <dbReference type="SAM" id="MobiDB-lite"/>
    </source>
</evidence>